<keyword evidence="5 7" id="KW-0408">Iron</keyword>
<evidence type="ECO:0000256" key="3">
    <source>
        <dbReference type="ARBA" id="ARBA00022723"/>
    </source>
</evidence>
<protein>
    <recommendedName>
        <fullName evidence="7">High-potential iron-sulfur protein</fullName>
        <shortName evidence="7">HiPIP</shortName>
    </recommendedName>
</protein>
<comment type="function">
    <text evidence="7">Specific class of high-redox-potential 4Fe-4S ferredoxins. Functions in anaerobic electron transport in most purple and in some other photosynthetic bacteria and in at least one genus (Paracoccus) of halophilic, denitrifying bacteria.</text>
</comment>
<gene>
    <name evidence="9" type="ORF">JMJ56_13950</name>
</gene>
<keyword evidence="1 7" id="KW-0813">Transport</keyword>
<proteinExistence type="inferred from homology"/>
<keyword evidence="4 7" id="KW-0249">Electron transport</keyword>
<keyword evidence="2 7" id="KW-0004">4Fe-4S</keyword>
<evidence type="ECO:0000256" key="1">
    <source>
        <dbReference type="ARBA" id="ARBA00022448"/>
    </source>
</evidence>
<comment type="caution">
    <text evidence="9">The sequence shown here is derived from an EMBL/GenBank/DDBJ whole genome shotgun (WGS) entry which is preliminary data.</text>
</comment>
<evidence type="ECO:0000256" key="7">
    <source>
        <dbReference type="RuleBase" id="RU000620"/>
    </source>
</evidence>
<dbReference type="PROSITE" id="PS51373">
    <property type="entry name" value="HIPIP"/>
    <property type="match status" value="1"/>
</dbReference>
<organism evidence="9 10">
    <name type="scientific">Belnapia arida</name>
    <dbReference type="NCBI Taxonomy" id="2804533"/>
    <lineage>
        <taxon>Bacteria</taxon>
        <taxon>Pseudomonadati</taxon>
        <taxon>Pseudomonadota</taxon>
        <taxon>Alphaproteobacteria</taxon>
        <taxon>Acetobacterales</taxon>
        <taxon>Roseomonadaceae</taxon>
        <taxon>Belnapia</taxon>
    </lineage>
</organism>
<keyword evidence="6 7" id="KW-0411">Iron-sulfur</keyword>
<comment type="similarity">
    <text evidence="7">Belongs to the high-potential iron-sulfur protein (HiPIP) family.</text>
</comment>
<evidence type="ECO:0000256" key="2">
    <source>
        <dbReference type="ARBA" id="ARBA00022485"/>
    </source>
</evidence>
<dbReference type="Gene3D" id="4.10.490.10">
    <property type="entry name" value="High potential iron-sulphur protein"/>
    <property type="match status" value="1"/>
</dbReference>
<dbReference type="InterPro" id="IPR006311">
    <property type="entry name" value="TAT_signal"/>
</dbReference>
<dbReference type="Proteomes" id="UP000660885">
    <property type="component" value="Unassembled WGS sequence"/>
</dbReference>
<dbReference type="Pfam" id="PF01355">
    <property type="entry name" value="HIPIP"/>
    <property type="match status" value="1"/>
</dbReference>
<dbReference type="PROSITE" id="PS51318">
    <property type="entry name" value="TAT"/>
    <property type="match status" value="1"/>
</dbReference>
<dbReference type="RefSeq" id="WP_202832370.1">
    <property type="nucleotide sequence ID" value="NZ_JAETWB010000005.1"/>
</dbReference>
<evidence type="ECO:0000313" key="9">
    <source>
        <dbReference type="EMBL" id="MBL6079116.1"/>
    </source>
</evidence>
<feature type="domain" description="High potential iron-sulfur proteins family profile" evidence="8">
    <location>
        <begin position="29"/>
        <end position="90"/>
    </location>
</feature>
<reference evidence="9 10" key="1">
    <citation type="submission" date="2021-01" db="EMBL/GenBank/DDBJ databases">
        <title>Belnapia mucosa sp. nov. and Belnapia arida sp. nov., isolated from the Tabernas Desert (Almeria, Spain).</title>
        <authorList>
            <person name="Molina-Menor E."/>
            <person name="Vidal-Verdu A."/>
            <person name="Calonge A."/>
            <person name="Satari L."/>
            <person name="Pereto J."/>
            <person name="Porcar M."/>
        </authorList>
    </citation>
    <scope>NUCLEOTIDE SEQUENCE [LARGE SCALE GENOMIC DNA]</scope>
    <source>
        <strain evidence="9 10">T18</strain>
    </source>
</reference>
<keyword evidence="10" id="KW-1185">Reference proteome</keyword>
<dbReference type="SUPFAM" id="SSF57652">
    <property type="entry name" value="HIPIP (high potential iron protein)"/>
    <property type="match status" value="1"/>
</dbReference>
<sequence>MDRTRKPQARREFLQRTGLQIAGLAALAPVAIATARAQDKLAPEMVMYQVQPKDGQRCDGCLHFQPPNACAIVNGEIKPEGWCAVWAAKG</sequence>
<accession>A0ABS1U379</accession>
<comment type="subunit">
    <text evidence="7">Homodimer.</text>
</comment>
<name>A0ABS1U379_9PROT</name>
<evidence type="ECO:0000256" key="5">
    <source>
        <dbReference type="ARBA" id="ARBA00023004"/>
    </source>
</evidence>
<dbReference type="InterPro" id="IPR000170">
    <property type="entry name" value="High_potential_FeS_prot"/>
</dbReference>
<dbReference type="InterPro" id="IPR036369">
    <property type="entry name" value="HIPIP_sf"/>
</dbReference>
<dbReference type="EMBL" id="JAETWB010000005">
    <property type="protein sequence ID" value="MBL6079116.1"/>
    <property type="molecule type" value="Genomic_DNA"/>
</dbReference>
<evidence type="ECO:0000256" key="6">
    <source>
        <dbReference type="ARBA" id="ARBA00023014"/>
    </source>
</evidence>
<evidence type="ECO:0000259" key="8">
    <source>
        <dbReference type="PROSITE" id="PS51373"/>
    </source>
</evidence>
<evidence type="ECO:0000313" key="10">
    <source>
        <dbReference type="Proteomes" id="UP000660885"/>
    </source>
</evidence>
<keyword evidence="3 7" id="KW-0479">Metal-binding</keyword>
<evidence type="ECO:0000256" key="4">
    <source>
        <dbReference type="ARBA" id="ARBA00022982"/>
    </source>
</evidence>